<dbReference type="KEGG" id="soy:115883523"/>
<dbReference type="PANTHER" id="PTHR34153">
    <property type="entry name" value="SI:CH211-262H13.3-RELATED-RELATED"/>
    <property type="match status" value="1"/>
</dbReference>
<dbReference type="Proteomes" id="UP000504635">
    <property type="component" value="Unplaced"/>
</dbReference>
<dbReference type="RefSeq" id="XP_030757753.1">
    <property type="nucleotide sequence ID" value="XM_030901893.1"/>
</dbReference>
<reference evidence="4" key="1">
    <citation type="submission" date="2025-08" db="UniProtKB">
        <authorList>
            <consortium name="RefSeq"/>
        </authorList>
    </citation>
    <scope>IDENTIFICATION</scope>
    <source>
        <tissue evidence="4">Gonads</tissue>
    </source>
</reference>
<dbReference type="PANTHER" id="PTHR34153:SF2">
    <property type="entry name" value="SI:CH211-262H13.3-RELATED"/>
    <property type="match status" value="1"/>
</dbReference>
<dbReference type="GeneID" id="115883523"/>
<dbReference type="InParanoid" id="A0A6J2Y1T6"/>
<organism evidence="3 4">
    <name type="scientific">Sitophilus oryzae</name>
    <name type="common">Rice weevil</name>
    <name type="synonym">Curculio oryzae</name>
    <dbReference type="NCBI Taxonomy" id="7048"/>
    <lineage>
        <taxon>Eukaryota</taxon>
        <taxon>Metazoa</taxon>
        <taxon>Ecdysozoa</taxon>
        <taxon>Arthropoda</taxon>
        <taxon>Hexapoda</taxon>
        <taxon>Insecta</taxon>
        <taxon>Pterygota</taxon>
        <taxon>Neoptera</taxon>
        <taxon>Endopterygota</taxon>
        <taxon>Coleoptera</taxon>
        <taxon>Polyphaga</taxon>
        <taxon>Cucujiformia</taxon>
        <taxon>Curculionidae</taxon>
        <taxon>Dryophthorinae</taxon>
        <taxon>Sitophilus</taxon>
    </lineage>
</organism>
<evidence type="ECO:0000313" key="3">
    <source>
        <dbReference type="Proteomes" id="UP000504635"/>
    </source>
</evidence>
<evidence type="ECO:0000259" key="2">
    <source>
        <dbReference type="Pfam" id="PF16064"/>
    </source>
</evidence>
<accession>A0A6J2Y1T6</accession>
<proteinExistence type="predicted"/>
<feature type="compositionally biased region" description="Basic residues" evidence="1">
    <location>
        <begin position="1"/>
        <end position="12"/>
    </location>
</feature>
<evidence type="ECO:0000313" key="4">
    <source>
        <dbReference type="RefSeq" id="XP_030757753.1"/>
    </source>
</evidence>
<dbReference type="InterPro" id="IPR032071">
    <property type="entry name" value="DUF4806"/>
</dbReference>
<gene>
    <name evidence="4" type="primary">LOC115883523</name>
</gene>
<feature type="domain" description="DUF4806" evidence="2">
    <location>
        <begin position="182"/>
        <end position="258"/>
    </location>
</feature>
<dbReference type="OrthoDB" id="6780942at2759"/>
<protein>
    <submittedName>
        <fullName evidence="4">Uncharacterized protein LOC115883523</fullName>
    </submittedName>
</protein>
<dbReference type="AlphaFoldDB" id="A0A6J2Y1T6"/>
<name>A0A6J2Y1T6_SITOR</name>
<evidence type="ECO:0000256" key="1">
    <source>
        <dbReference type="SAM" id="MobiDB-lite"/>
    </source>
</evidence>
<sequence>MARTKKKRKPKINSKYNSDYEDSSSEELPLVPPPNPKNKPESIRNPVNPVKTIITYLVCILPFIQEIHQLMGYTVEKEIAIITENSQLLNYDVDIQKKKVAPVKFARDPGPEAETNSEVMVLSPSTSSETFLCNGCKKTKDLLPKLMEKLEMIADDVKYLLLCQAVNKGDYSLSKPFMSCKTKEELVKLEESLDDEGVFQSTCVVFQAVGGKDIIDTTRRILSKLLSAELANQYNWTGRNSKQQFSKFHNILKILLAAVRRNPLSRNATAKDIEQVTKHYLRNSFDRGLNRGIRSENLDI</sequence>
<keyword evidence="3" id="KW-1185">Reference proteome</keyword>
<feature type="region of interest" description="Disordered" evidence="1">
    <location>
        <begin position="1"/>
        <end position="45"/>
    </location>
</feature>
<dbReference type="Pfam" id="PF16064">
    <property type="entry name" value="DUF4806"/>
    <property type="match status" value="1"/>
</dbReference>